<evidence type="ECO:0000313" key="1">
    <source>
        <dbReference type="EMBL" id="GAA1965627.1"/>
    </source>
</evidence>
<reference evidence="2" key="1">
    <citation type="journal article" date="2019" name="Int. J. Syst. Evol. Microbiol.">
        <title>The Global Catalogue of Microorganisms (GCM) 10K type strain sequencing project: providing services to taxonomists for standard genome sequencing and annotation.</title>
        <authorList>
            <consortium name="The Broad Institute Genomics Platform"/>
            <consortium name="The Broad Institute Genome Sequencing Center for Infectious Disease"/>
            <person name="Wu L."/>
            <person name="Ma J."/>
        </authorList>
    </citation>
    <scope>NUCLEOTIDE SEQUENCE [LARGE SCALE GENOMIC DNA]</scope>
    <source>
        <strain evidence="2">JCM 16013</strain>
    </source>
</reference>
<protein>
    <recommendedName>
        <fullName evidence="3">Lipocalin-like domain-containing protein</fullName>
    </recommendedName>
</protein>
<keyword evidence="2" id="KW-1185">Reference proteome</keyword>
<dbReference type="EMBL" id="BAAAQM010000011">
    <property type="protein sequence ID" value="GAA1965627.1"/>
    <property type="molecule type" value="Genomic_DNA"/>
</dbReference>
<gene>
    <name evidence="1" type="ORF">GCM10009838_23970</name>
</gene>
<sequence>MTSLDDWRLARSVLPRRTVVRIAGLAVIGTVVSACGGKSGTGGSSGGVGGGSPLAQSLGKFAAGTWIVSAPDAHFATATLRIQESGTWSGTFAPDPAAGEPEDWSGTWTLTGTALATTIVEPGGDPQQGAASSVPATVTENTTARFDWTLDNKRTAQTEVVYDAKARKITLTRHDGHRTQVITATRA</sequence>
<accession>A0ABP5CL42</accession>
<evidence type="ECO:0008006" key="3">
    <source>
        <dbReference type="Google" id="ProtNLM"/>
    </source>
</evidence>
<name>A0ABP5CL42_9ACTN</name>
<dbReference type="RefSeq" id="WP_344657039.1">
    <property type="nucleotide sequence ID" value="NZ_BAAAQM010000011.1"/>
</dbReference>
<proteinExistence type="predicted"/>
<organism evidence="1 2">
    <name type="scientific">Catenulispora subtropica</name>
    <dbReference type="NCBI Taxonomy" id="450798"/>
    <lineage>
        <taxon>Bacteria</taxon>
        <taxon>Bacillati</taxon>
        <taxon>Actinomycetota</taxon>
        <taxon>Actinomycetes</taxon>
        <taxon>Catenulisporales</taxon>
        <taxon>Catenulisporaceae</taxon>
        <taxon>Catenulispora</taxon>
    </lineage>
</organism>
<evidence type="ECO:0000313" key="2">
    <source>
        <dbReference type="Proteomes" id="UP001499854"/>
    </source>
</evidence>
<dbReference type="Proteomes" id="UP001499854">
    <property type="component" value="Unassembled WGS sequence"/>
</dbReference>
<comment type="caution">
    <text evidence="1">The sequence shown here is derived from an EMBL/GenBank/DDBJ whole genome shotgun (WGS) entry which is preliminary data.</text>
</comment>